<dbReference type="Proteomes" id="UP001056883">
    <property type="component" value="Segment"/>
</dbReference>
<name>A0A9E7MUM2_9CAUD</name>
<keyword evidence="2" id="KW-1185">Reference proteome</keyword>
<proteinExistence type="predicted"/>
<sequence length="379" mass="42276">MTHNNVNEPVQWRCFHCDEVFTIREQAALHFGTSERQNPACQIDIAEYRAMEARMVRYNEEDADIHRRMARMQSEHASALRRAEEAGYAKALKDVGYSESTPTFDRTIETPRRRQAVEKLLELGWTYHHARGWVSPNDKTEVIAPNAIELAAGLELDAIAVVLGAPPRDGAKPDSDYRPIVINAYNELKRVRQNGARAITVDKAPAALRTIAQYVGAWTNEDVRSHLLEIASTLDNKPEQAAGDEIGIIVKPHIPESARCGDSFRPEVQWSGPMPPIGTKLYTAKPKPEQAVGDGAVDVDAERIAFEAQIRSGIFSENAAAHHLRRNKHGVYEVENVEYQWDGWLLRANATPRPAVATPDEVTDDAFHSAIARPRAIPS</sequence>
<evidence type="ECO:0000313" key="1">
    <source>
        <dbReference type="EMBL" id="USN16384.1"/>
    </source>
</evidence>
<evidence type="ECO:0000313" key="2">
    <source>
        <dbReference type="Proteomes" id="UP001056883"/>
    </source>
</evidence>
<organism evidence="1 2">
    <name type="scientific">Luteibacter phage vB_LflM-Pluto</name>
    <dbReference type="NCBI Taxonomy" id="2948611"/>
    <lineage>
        <taxon>Viruses</taxon>
        <taxon>Duplodnaviria</taxon>
        <taxon>Heunggongvirae</taxon>
        <taxon>Uroviricota</taxon>
        <taxon>Caudoviricetes</taxon>
        <taxon>Lindbergviridae</taxon>
        <taxon>Plutovirus</taxon>
        <taxon>Plutovirus pluto</taxon>
    </lineage>
</organism>
<protein>
    <submittedName>
        <fullName evidence="1">Uncharacterized protein</fullName>
    </submittedName>
</protein>
<gene>
    <name evidence="1" type="ORF">PLUTO_00680</name>
</gene>
<accession>A0A9E7MUM2</accession>
<dbReference type="EMBL" id="ON529861">
    <property type="protein sequence ID" value="USN16384.1"/>
    <property type="molecule type" value="Genomic_DNA"/>
</dbReference>
<reference evidence="1" key="1">
    <citation type="submission" date="2022-05" db="EMBL/GenBank/DDBJ databases">
        <authorList>
            <person name="Friedrich I."/>
            <person name="Poehlein A."/>
            <person name="Schneider D."/>
            <person name="Hertel R."/>
            <person name="Daniel R."/>
        </authorList>
    </citation>
    <scope>NUCLEOTIDE SEQUENCE</scope>
</reference>